<name>A0A0B6YB04_9EUPU</name>
<dbReference type="EMBL" id="HACG01006433">
    <property type="protein sequence ID" value="CEK53298.1"/>
    <property type="molecule type" value="Transcribed_RNA"/>
</dbReference>
<protein>
    <submittedName>
        <fullName evidence="1">Uncharacterized protein</fullName>
    </submittedName>
</protein>
<reference evidence="1" key="1">
    <citation type="submission" date="2014-12" db="EMBL/GenBank/DDBJ databases">
        <title>Insight into the proteome of Arion vulgaris.</title>
        <authorList>
            <person name="Aradska J."/>
            <person name="Bulat T."/>
            <person name="Smidak R."/>
            <person name="Sarate P."/>
            <person name="Gangsoo J."/>
            <person name="Sialana F."/>
            <person name="Bilban M."/>
            <person name="Lubec G."/>
        </authorList>
    </citation>
    <scope>NUCLEOTIDE SEQUENCE</scope>
    <source>
        <tissue evidence="1">Skin</tissue>
    </source>
</reference>
<feature type="non-terminal residue" evidence="1">
    <location>
        <position position="49"/>
    </location>
</feature>
<dbReference type="AlphaFoldDB" id="A0A0B6YB04"/>
<evidence type="ECO:0000313" key="1">
    <source>
        <dbReference type="EMBL" id="CEK53298.1"/>
    </source>
</evidence>
<gene>
    <name evidence="1" type="primary">ORF19798</name>
</gene>
<organism evidence="1">
    <name type="scientific">Arion vulgaris</name>
    <dbReference type="NCBI Taxonomy" id="1028688"/>
    <lineage>
        <taxon>Eukaryota</taxon>
        <taxon>Metazoa</taxon>
        <taxon>Spiralia</taxon>
        <taxon>Lophotrochozoa</taxon>
        <taxon>Mollusca</taxon>
        <taxon>Gastropoda</taxon>
        <taxon>Heterobranchia</taxon>
        <taxon>Euthyneura</taxon>
        <taxon>Panpulmonata</taxon>
        <taxon>Eupulmonata</taxon>
        <taxon>Stylommatophora</taxon>
        <taxon>Helicina</taxon>
        <taxon>Arionoidea</taxon>
        <taxon>Arionidae</taxon>
        <taxon>Arion</taxon>
    </lineage>
</organism>
<proteinExistence type="predicted"/>
<accession>A0A0B6YB04</accession>
<sequence length="49" mass="5421">MFFWCGNKFIPAVSVGDKDAASTSRICSDQPDGQQTDNAGAQRCYQLYE</sequence>